<dbReference type="InterPro" id="IPR017441">
    <property type="entry name" value="Protein_kinase_ATP_BS"/>
</dbReference>
<evidence type="ECO:0000259" key="6">
    <source>
        <dbReference type="PROSITE" id="PS50011"/>
    </source>
</evidence>
<dbReference type="Gene3D" id="1.10.510.10">
    <property type="entry name" value="Transferase(Phosphotransferase) domain 1"/>
    <property type="match status" value="1"/>
</dbReference>
<feature type="domain" description="Protein kinase" evidence="6">
    <location>
        <begin position="415"/>
        <end position="678"/>
    </location>
</feature>
<dbReference type="InterPro" id="IPR011009">
    <property type="entry name" value="Kinase-like_dom_sf"/>
</dbReference>
<evidence type="ECO:0000256" key="3">
    <source>
        <dbReference type="ARBA" id="ARBA00023235"/>
    </source>
</evidence>
<sequence>MDLRAALVTLRLRHPFGLSRGTVSELPSLLVRLEPPGSPDGRERRGLGEAAPVRYLGQSAPAAAPLAVAIAAELDPAILGDPRAITAAGARMRELAPAHSAARCAVDTALWDAAARARDLPLADWLADPDVLDRAGVDGHVLLATSGAAVTSYTIALDELPAMAARAAAAAHLPVLKIKLGRAREFDRAAVRAVAAAAPRARLRVDANGGWTPEDARALIPLLVDLGVEQLEQPLPAGRPDLLAALARDSPIPIYADEDVQGPDDVIALAGAVAGVNIKLMKCGGISPALAMIAAARREGLRVLLGCMIETRVGLAAASALSRLADEADLDAHMLTLDDPMPPGSQDRLAPELPRPRGPGLGVPPGALPAEATAGRPAWHNPLAPLNSDEPQARASLPATLPVPEDILPRPLGRYELVRRVGSGSMGVVYAAVDRDSGRTLALKTLHKLDPGALFRLKNEFRSAAGLSHPNLVSLYQLVSHADEWFITMEFVDGVSFVDYVRQDMSEEPDARDAGRLHERLRPALLQLAAGVSALHAAGKLHRDLKSSNVLVTPEGRVAILDFGLAADDVAEGGEDGLLGTPATMAPEQAAGNPATPASDWYAVGVMLYEALTGRLPFTGPPLLILHAKQHDDPAPPEQLAPAVDPALSTLCMGLLRRDPATRLGGADIREALGEAPLGPAESGARFVGRDDLLSAMRDAFQLALAGSPVCVYVRGRSGIGKTALIDRFIAELRRTDRAFVLQGRCFERESVPYKAFDSVLDALAQHLRHLPAEEAAALLPREIHELTRLFPVLARAAVVADLPQRNFAAPDPQEARRRAFRGLKELLARIADRRPLVLRIADLQWGDEDSARLLAELLSPPDPPALLFIGSYRIDEDDAPMLRELRRLGARPELKALVRDLLVEPLSAEQAEELALARLGRDTDGTRADARRIAAESGGNPLFVEELARHVAGHRGAAPPEVSLDAVVRTRLAGLRAAGRRLLEIVAVAGRPIPANLAFSASGVTDRSILGELQAQHLLRTLATRGGDTVECYHDRIRDTVLAQLGADHLARLHRTLADALAQSADDPELLAHHLHAAGALQEAFAAAVAAAERAAAALAFHRAAQLYERALAWASDLPDDERRALLRRRADALAQAGRSAAAAPVYASAAEGAAPAESLELRRRAGEQFLVSGNIDQGIRLLRPALVEVDLGYPATPGRANMSIITRSTQLSLRGLNFVSVREDQVPPADLLRLDVCLSAAVGLAFVDPIRGYSFFQRGLLLALQTGEPQRIARALAGVGAMVVSRGTANAVGRGTTLLKEARRLAEQLSDPRLLGLCEIIDGLSDVSLGRWRRALERNEQGAQILLDRCVGVGWELDVSRMSSMRALYMLGELAELGGRAHAWLREAEETGDLCGEVWSSLYSAYGLLSADDIHSARDRVRNTMRRWTRDGFHFQHMLALVLETFCDLYQGQGGAAWQRLAENWVAVENSYILGWQGQRIVFLHARALAAIAAAREQPHNAGVLLAAAERDAAQLEEDRALRYDSVAMAALIRAGIAAQNNDIPQALVRLEAAAASFDTADMRIHAACARRRRGELMGPGGAQLIAQADQFLASQAIRRPAQWSAMYNGSARHEPVGT</sequence>
<organism evidence="7 8">
    <name type="scientific">Nannocystis pusilla</name>
    <dbReference type="NCBI Taxonomy" id="889268"/>
    <lineage>
        <taxon>Bacteria</taxon>
        <taxon>Pseudomonadati</taxon>
        <taxon>Myxococcota</taxon>
        <taxon>Polyangia</taxon>
        <taxon>Nannocystales</taxon>
        <taxon>Nannocystaceae</taxon>
        <taxon>Nannocystis</taxon>
    </lineage>
</organism>
<dbReference type="Gene3D" id="3.40.50.300">
    <property type="entry name" value="P-loop containing nucleotide triphosphate hydrolases"/>
    <property type="match status" value="1"/>
</dbReference>
<comment type="caution">
    <text evidence="7">The sequence shown here is derived from an EMBL/GenBank/DDBJ whole genome shotgun (WGS) entry which is preliminary data.</text>
</comment>
<name>A0ABS7TLG0_9BACT</name>
<keyword evidence="8" id="KW-1185">Reference proteome</keyword>
<dbReference type="RefSeq" id="WP_224190840.1">
    <property type="nucleotide sequence ID" value="NZ_JAIRAU010000002.1"/>
</dbReference>
<keyword evidence="4" id="KW-0547">Nucleotide-binding</keyword>
<proteinExistence type="inferred from homology"/>
<protein>
    <submittedName>
        <fullName evidence="7">Protein kinase</fullName>
    </submittedName>
</protein>
<evidence type="ECO:0000256" key="1">
    <source>
        <dbReference type="ARBA" id="ARBA00008031"/>
    </source>
</evidence>
<dbReference type="SUPFAM" id="SSF52540">
    <property type="entry name" value="P-loop containing nucleoside triphosphate hydrolases"/>
    <property type="match status" value="1"/>
</dbReference>
<keyword evidence="7" id="KW-0418">Kinase</keyword>
<evidence type="ECO:0000256" key="4">
    <source>
        <dbReference type="PROSITE-ProRule" id="PRU10141"/>
    </source>
</evidence>
<dbReference type="InterPro" id="IPR000719">
    <property type="entry name" value="Prot_kinase_dom"/>
</dbReference>
<dbReference type="Pfam" id="PF02746">
    <property type="entry name" value="MR_MLE_N"/>
    <property type="match status" value="1"/>
</dbReference>
<dbReference type="PROSITE" id="PS00909">
    <property type="entry name" value="MR_MLE_2"/>
    <property type="match status" value="1"/>
</dbReference>
<dbReference type="Pfam" id="PF13191">
    <property type="entry name" value="AAA_16"/>
    <property type="match status" value="1"/>
</dbReference>
<dbReference type="Gene3D" id="3.30.390.10">
    <property type="entry name" value="Enolase-like, N-terminal domain"/>
    <property type="match status" value="1"/>
</dbReference>
<dbReference type="PANTHER" id="PTHR48073:SF2">
    <property type="entry name" value="O-SUCCINYLBENZOATE SYNTHASE"/>
    <property type="match status" value="1"/>
</dbReference>
<accession>A0ABS7TLG0</accession>
<dbReference type="PANTHER" id="PTHR48073">
    <property type="entry name" value="O-SUCCINYLBENZOATE SYNTHASE-RELATED"/>
    <property type="match status" value="1"/>
</dbReference>
<dbReference type="SUPFAM" id="SSF51604">
    <property type="entry name" value="Enolase C-terminal domain-like"/>
    <property type="match status" value="1"/>
</dbReference>
<dbReference type="InterPro" id="IPR013341">
    <property type="entry name" value="Mandelate_racemase_N_dom"/>
</dbReference>
<dbReference type="InterPro" id="IPR036849">
    <property type="entry name" value="Enolase-like_C_sf"/>
</dbReference>
<keyword evidence="7" id="KW-0808">Transferase</keyword>
<dbReference type="GO" id="GO:0016301">
    <property type="term" value="F:kinase activity"/>
    <property type="evidence" value="ECO:0007669"/>
    <property type="project" value="UniProtKB-KW"/>
</dbReference>
<evidence type="ECO:0000313" key="7">
    <source>
        <dbReference type="EMBL" id="MBZ5709063.1"/>
    </source>
</evidence>
<dbReference type="Pfam" id="PF13378">
    <property type="entry name" value="MR_MLE_C"/>
    <property type="match status" value="1"/>
</dbReference>
<evidence type="ECO:0000313" key="8">
    <source>
        <dbReference type="Proteomes" id="UP001139031"/>
    </source>
</evidence>
<dbReference type="InterPro" id="IPR029017">
    <property type="entry name" value="Enolase-like_N"/>
</dbReference>
<feature type="binding site" evidence="4">
    <location>
        <position position="444"/>
    </location>
    <ligand>
        <name>ATP</name>
        <dbReference type="ChEBI" id="CHEBI:30616"/>
    </ligand>
</feature>
<dbReference type="EMBL" id="JAIRAU010000002">
    <property type="protein sequence ID" value="MBZ5709063.1"/>
    <property type="molecule type" value="Genomic_DNA"/>
</dbReference>
<dbReference type="CDD" id="cd14014">
    <property type="entry name" value="STKc_PknB_like"/>
    <property type="match status" value="1"/>
</dbReference>
<dbReference type="Pfam" id="PF00069">
    <property type="entry name" value="Pkinase"/>
    <property type="match status" value="1"/>
</dbReference>
<dbReference type="Proteomes" id="UP001139031">
    <property type="component" value="Unassembled WGS sequence"/>
</dbReference>
<keyword evidence="4" id="KW-0067">ATP-binding</keyword>
<dbReference type="PROSITE" id="PS00107">
    <property type="entry name" value="PROTEIN_KINASE_ATP"/>
    <property type="match status" value="1"/>
</dbReference>
<keyword evidence="2" id="KW-0479">Metal-binding</keyword>
<dbReference type="SMART" id="SM00220">
    <property type="entry name" value="S_TKc"/>
    <property type="match status" value="1"/>
</dbReference>
<keyword evidence="3" id="KW-0413">Isomerase</keyword>
<dbReference type="SFLD" id="SFLDS00001">
    <property type="entry name" value="Enolase"/>
    <property type="match status" value="1"/>
</dbReference>
<dbReference type="SMART" id="SM00922">
    <property type="entry name" value="MR_MLE"/>
    <property type="match status" value="1"/>
</dbReference>
<dbReference type="InterPro" id="IPR041664">
    <property type="entry name" value="AAA_16"/>
</dbReference>
<dbReference type="InterPro" id="IPR013342">
    <property type="entry name" value="Mandelate_racemase_C"/>
</dbReference>
<dbReference type="Gene3D" id="3.20.20.120">
    <property type="entry name" value="Enolase-like C-terminal domain"/>
    <property type="match status" value="1"/>
</dbReference>
<comment type="similarity">
    <text evidence="1">Belongs to the mandelate racemase/muconate lactonizing enzyme family.</text>
</comment>
<evidence type="ECO:0000256" key="2">
    <source>
        <dbReference type="ARBA" id="ARBA00022723"/>
    </source>
</evidence>
<dbReference type="PROSITE" id="PS50011">
    <property type="entry name" value="PROTEIN_KINASE_DOM"/>
    <property type="match status" value="1"/>
</dbReference>
<dbReference type="SUPFAM" id="SSF54826">
    <property type="entry name" value="Enolase N-terminal domain-like"/>
    <property type="match status" value="1"/>
</dbReference>
<gene>
    <name evidence="7" type="ORF">K7C98_07315</name>
</gene>
<dbReference type="InterPro" id="IPR029065">
    <property type="entry name" value="Enolase_C-like"/>
</dbReference>
<dbReference type="InterPro" id="IPR027417">
    <property type="entry name" value="P-loop_NTPase"/>
</dbReference>
<dbReference type="InterPro" id="IPR018110">
    <property type="entry name" value="Mandel_Rmase/mucon_lact_enz_CS"/>
</dbReference>
<reference evidence="7" key="1">
    <citation type="submission" date="2021-08" db="EMBL/GenBank/DDBJ databases">
        <authorList>
            <person name="Stevens D.C."/>
        </authorList>
    </citation>
    <scope>NUCLEOTIDE SEQUENCE</scope>
    <source>
        <strain evidence="7">DSM 53165</strain>
    </source>
</reference>
<evidence type="ECO:0000256" key="5">
    <source>
        <dbReference type="SAM" id="MobiDB-lite"/>
    </source>
</evidence>
<dbReference type="SUPFAM" id="SSF56112">
    <property type="entry name" value="Protein kinase-like (PK-like)"/>
    <property type="match status" value="1"/>
</dbReference>
<dbReference type="SFLD" id="SFLDG00180">
    <property type="entry name" value="muconate_cycloisomerase"/>
    <property type="match status" value="1"/>
</dbReference>
<feature type="region of interest" description="Disordered" evidence="5">
    <location>
        <begin position="339"/>
        <end position="389"/>
    </location>
</feature>